<keyword evidence="8 11" id="KW-0012">Acyltransferase</keyword>
<sequence>MIKNRPAQGEVRELWRVLRSQAEALSATSPCVAPTLQALVLDRQSFEDALSSVLVQALAAATPTAQLKPAIDDVLAADPDIAAAAAADLVRLAAINPACPSVLTGLLSFRGYQAIQLYRINHALWSEGRQELAVLLQNWGATVFAMDIHPGAVIGRGVFFDHGVGTVIGATAVVEDGVNIWHGVTLGSTLTQAGDRHPKVRRNATIGAGATILGNIEIGAGAVVAAGTVVLKSVEPGTVVAGIPARVMGKAHGRLDAIDESMKHISS</sequence>
<dbReference type="Gene3D" id="1.10.3130.10">
    <property type="entry name" value="serine acetyltransferase, domain 1"/>
    <property type="match status" value="1"/>
</dbReference>
<evidence type="ECO:0000313" key="11">
    <source>
        <dbReference type="EMBL" id="MDP9903005.1"/>
    </source>
</evidence>
<keyword evidence="5" id="KW-0028">Amino-acid biosynthesis</keyword>
<proteinExistence type="inferred from homology"/>
<dbReference type="InterPro" id="IPR010493">
    <property type="entry name" value="Ser_AcTrfase_N"/>
</dbReference>
<keyword evidence="7" id="KW-0677">Repeat</keyword>
<gene>
    <name evidence="11" type="ORF">J2W36_005286</name>
</gene>
<dbReference type="InterPro" id="IPR045304">
    <property type="entry name" value="LbH_SAT"/>
</dbReference>
<evidence type="ECO:0000256" key="2">
    <source>
        <dbReference type="ARBA" id="ARBA00007274"/>
    </source>
</evidence>
<dbReference type="EMBL" id="JAUSRO010000027">
    <property type="protein sequence ID" value="MDP9903005.1"/>
    <property type="molecule type" value="Genomic_DNA"/>
</dbReference>
<evidence type="ECO:0000256" key="9">
    <source>
        <dbReference type="ARBA" id="ARBA00049486"/>
    </source>
</evidence>
<evidence type="ECO:0000259" key="10">
    <source>
        <dbReference type="SMART" id="SM00971"/>
    </source>
</evidence>
<evidence type="ECO:0000256" key="8">
    <source>
        <dbReference type="ARBA" id="ARBA00023315"/>
    </source>
</evidence>
<evidence type="ECO:0000256" key="5">
    <source>
        <dbReference type="ARBA" id="ARBA00022605"/>
    </source>
</evidence>
<comment type="similarity">
    <text evidence="2">Belongs to the transferase hexapeptide repeat family.</text>
</comment>
<organism evidence="11 12">
    <name type="scientific">Variovorax ginsengisoli</name>
    <dbReference type="NCBI Taxonomy" id="363844"/>
    <lineage>
        <taxon>Bacteria</taxon>
        <taxon>Pseudomonadati</taxon>
        <taxon>Pseudomonadota</taxon>
        <taxon>Betaproteobacteria</taxon>
        <taxon>Burkholderiales</taxon>
        <taxon>Comamonadaceae</taxon>
        <taxon>Variovorax</taxon>
    </lineage>
</organism>
<name>A0ABT9SFJ4_9BURK</name>
<evidence type="ECO:0000256" key="3">
    <source>
        <dbReference type="ARBA" id="ARBA00013266"/>
    </source>
</evidence>
<evidence type="ECO:0000256" key="1">
    <source>
        <dbReference type="ARBA" id="ARBA00004876"/>
    </source>
</evidence>
<dbReference type="Proteomes" id="UP001226867">
    <property type="component" value="Unassembled WGS sequence"/>
</dbReference>
<reference evidence="11 12" key="1">
    <citation type="submission" date="2023-07" db="EMBL/GenBank/DDBJ databases">
        <title>Sorghum-associated microbial communities from plants grown in Nebraska, USA.</title>
        <authorList>
            <person name="Schachtman D."/>
        </authorList>
    </citation>
    <scope>NUCLEOTIDE SEQUENCE [LARGE SCALE GENOMIC DNA]</scope>
    <source>
        <strain evidence="11 12">DS1607</strain>
    </source>
</reference>
<dbReference type="PANTHER" id="PTHR42811">
    <property type="entry name" value="SERINE ACETYLTRANSFERASE"/>
    <property type="match status" value="1"/>
</dbReference>
<evidence type="ECO:0000256" key="4">
    <source>
        <dbReference type="ARBA" id="ARBA00018522"/>
    </source>
</evidence>
<evidence type="ECO:0000256" key="6">
    <source>
        <dbReference type="ARBA" id="ARBA00022679"/>
    </source>
</evidence>
<dbReference type="Pfam" id="PF06426">
    <property type="entry name" value="SATase_N"/>
    <property type="match status" value="1"/>
</dbReference>
<dbReference type="PROSITE" id="PS00101">
    <property type="entry name" value="HEXAPEP_TRANSFERASES"/>
    <property type="match status" value="1"/>
</dbReference>
<dbReference type="InterPro" id="IPR018357">
    <property type="entry name" value="Hexapep_transf_CS"/>
</dbReference>
<comment type="catalytic activity">
    <reaction evidence="9">
        <text>L-serine + acetyl-CoA = O-acetyl-L-serine + CoA</text>
        <dbReference type="Rhea" id="RHEA:24560"/>
        <dbReference type="ChEBI" id="CHEBI:33384"/>
        <dbReference type="ChEBI" id="CHEBI:57287"/>
        <dbReference type="ChEBI" id="CHEBI:57288"/>
        <dbReference type="ChEBI" id="CHEBI:58340"/>
        <dbReference type="EC" id="2.3.1.30"/>
    </reaction>
</comment>
<evidence type="ECO:0000256" key="7">
    <source>
        <dbReference type="ARBA" id="ARBA00022737"/>
    </source>
</evidence>
<dbReference type="Gene3D" id="2.160.10.10">
    <property type="entry name" value="Hexapeptide repeat proteins"/>
    <property type="match status" value="1"/>
</dbReference>
<feature type="domain" description="Serine acetyltransferase N-terminal" evidence="10">
    <location>
        <begin position="14"/>
        <end position="117"/>
    </location>
</feature>
<dbReference type="Pfam" id="PF00132">
    <property type="entry name" value="Hexapep"/>
    <property type="match status" value="1"/>
</dbReference>
<evidence type="ECO:0000313" key="12">
    <source>
        <dbReference type="Proteomes" id="UP001226867"/>
    </source>
</evidence>
<dbReference type="GO" id="GO:0009001">
    <property type="term" value="F:serine O-acetyltransferase activity"/>
    <property type="evidence" value="ECO:0007669"/>
    <property type="project" value="UniProtKB-EC"/>
</dbReference>
<dbReference type="EC" id="2.3.1.30" evidence="3"/>
<comment type="caution">
    <text evidence="11">The sequence shown here is derived from an EMBL/GenBank/DDBJ whole genome shotgun (WGS) entry which is preliminary data.</text>
</comment>
<dbReference type="CDD" id="cd03354">
    <property type="entry name" value="LbH_SAT"/>
    <property type="match status" value="1"/>
</dbReference>
<dbReference type="RefSeq" id="WP_307692735.1">
    <property type="nucleotide sequence ID" value="NZ_JAUSRO010000027.1"/>
</dbReference>
<dbReference type="NCBIfam" id="NF041874">
    <property type="entry name" value="EPS_EpsC"/>
    <property type="match status" value="1"/>
</dbReference>
<dbReference type="InterPro" id="IPR053376">
    <property type="entry name" value="Serine_acetyltransferase"/>
</dbReference>
<dbReference type="InterPro" id="IPR042122">
    <property type="entry name" value="Ser_AcTrfase_N_sf"/>
</dbReference>
<keyword evidence="12" id="KW-1185">Reference proteome</keyword>
<protein>
    <recommendedName>
        <fullName evidence="4">Serine acetyltransferase</fullName>
        <ecNumber evidence="3">2.3.1.30</ecNumber>
    </recommendedName>
</protein>
<keyword evidence="6 11" id="KW-0808">Transferase</keyword>
<dbReference type="InterPro" id="IPR001451">
    <property type="entry name" value="Hexapep"/>
</dbReference>
<accession>A0ABT9SFJ4</accession>
<comment type="pathway">
    <text evidence="1">Amino-acid biosynthesis; L-cysteine biosynthesis; L-cysteine from L-serine: step 1/2.</text>
</comment>
<dbReference type="SMART" id="SM00971">
    <property type="entry name" value="SATase_N"/>
    <property type="match status" value="1"/>
</dbReference>
<dbReference type="InterPro" id="IPR011004">
    <property type="entry name" value="Trimer_LpxA-like_sf"/>
</dbReference>
<dbReference type="SUPFAM" id="SSF51161">
    <property type="entry name" value="Trimeric LpxA-like enzymes"/>
    <property type="match status" value="1"/>
</dbReference>